<dbReference type="Proteomes" id="UP000198870">
    <property type="component" value="Unassembled WGS sequence"/>
</dbReference>
<keyword evidence="2" id="KW-1185">Reference proteome</keyword>
<organism evidence="1 2">
    <name type="scientific">Desulfoluna spongiiphila</name>
    <dbReference type="NCBI Taxonomy" id="419481"/>
    <lineage>
        <taxon>Bacteria</taxon>
        <taxon>Pseudomonadati</taxon>
        <taxon>Thermodesulfobacteriota</taxon>
        <taxon>Desulfobacteria</taxon>
        <taxon>Desulfobacterales</taxon>
        <taxon>Desulfolunaceae</taxon>
        <taxon>Desulfoluna</taxon>
    </lineage>
</organism>
<proteinExistence type="predicted"/>
<accession>A0A1G5JIJ1</accession>
<sequence>MGLCQHLFKVLEAVGTTIHMEYVTFMQQAIQNGSGHYFVACEDLRPILYGLVCRNNRATAPVAIINNAKEECSILSGQGLKAHLIDNQKG</sequence>
<protein>
    <submittedName>
        <fullName evidence="1">Uncharacterized protein</fullName>
    </submittedName>
</protein>
<gene>
    <name evidence="1" type="ORF">SAMN05216233_13138</name>
</gene>
<evidence type="ECO:0000313" key="1">
    <source>
        <dbReference type="EMBL" id="SCY87994.1"/>
    </source>
</evidence>
<name>A0A1G5JIJ1_9BACT</name>
<dbReference type="AlphaFoldDB" id="A0A1G5JIJ1"/>
<dbReference type="EMBL" id="FMUX01000031">
    <property type="protein sequence ID" value="SCY87994.1"/>
    <property type="molecule type" value="Genomic_DNA"/>
</dbReference>
<evidence type="ECO:0000313" key="2">
    <source>
        <dbReference type="Proteomes" id="UP000198870"/>
    </source>
</evidence>
<reference evidence="1 2" key="1">
    <citation type="submission" date="2016-10" db="EMBL/GenBank/DDBJ databases">
        <authorList>
            <person name="de Groot N.N."/>
        </authorList>
    </citation>
    <scope>NUCLEOTIDE SEQUENCE [LARGE SCALE GENOMIC DNA]</scope>
    <source>
        <strain evidence="1 2">AA1</strain>
    </source>
</reference>